<reference evidence="2" key="2">
    <citation type="submission" date="2023-05" db="EMBL/GenBank/DDBJ databases">
        <authorList>
            <person name="Fouks B."/>
        </authorList>
    </citation>
    <scope>NUCLEOTIDE SEQUENCE</scope>
    <source>
        <strain evidence="2">Stay&amp;Tobe</strain>
        <tissue evidence="2">Testes</tissue>
    </source>
</reference>
<comment type="caution">
    <text evidence="2">The sequence shown here is derived from an EMBL/GenBank/DDBJ whole genome shotgun (WGS) entry which is preliminary data.</text>
</comment>
<evidence type="ECO:0000313" key="3">
    <source>
        <dbReference type="Proteomes" id="UP001233999"/>
    </source>
</evidence>
<feature type="region of interest" description="Disordered" evidence="1">
    <location>
        <begin position="91"/>
        <end position="116"/>
    </location>
</feature>
<organism evidence="2 3">
    <name type="scientific">Diploptera punctata</name>
    <name type="common">Pacific beetle cockroach</name>
    <dbReference type="NCBI Taxonomy" id="6984"/>
    <lineage>
        <taxon>Eukaryota</taxon>
        <taxon>Metazoa</taxon>
        <taxon>Ecdysozoa</taxon>
        <taxon>Arthropoda</taxon>
        <taxon>Hexapoda</taxon>
        <taxon>Insecta</taxon>
        <taxon>Pterygota</taxon>
        <taxon>Neoptera</taxon>
        <taxon>Polyneoptera</taxon>
        <taxon>Dictyoptera</taxon>
        <taxon>Blattodea</taxon>
        <taxon>Blaberoidea</taxon>
        <taxon>Blaberidae</taxon>
        <taxon>Diplopterinae</taxon>
        <taxon>Diploptera</taxon>
    </lineage>
</organism>
<name>A0AAD7ZUW6_DIPPU</name>
<protein>
    <submittedName>
        <fullName evidence="2">Uncharacterized protein</fullName>
    </submittedName>
</protein>
<sequence length="116" mass="13069">TFSSDSCDHRTFPSVNYPSAWSNVTSLQYRRHIVVIISCFHDCQFFPFCRVKLYKQTDKVSVYQTIYITNGTSAPFSVILDIPLSADGTQTDCHSAGKGTNKGYEPAPPHRHYSTL</sequence>
<reference evidence="2" key="1">
    <citation type="journal article" date="2023" name="IScience">
        <title>Live-bearing cockroach genome reveals convergent evolutionary mechanisms linked to viviparity in insects and beyond.</title>
        <authorList>
            <person name="Fouks B."/>
            <person name="Harrison M.C."/>
            <person name="Mikhailova A.A."/>
            <person name="Marchal E."/>
            <person name="English S."/>
            <person name="Carruthers M."/>
            <person name="Jennings E.C."/>
            <person name="Chiamaka E.L."/>
            <person name="Frigard R.A."/>
            <person name="Pippel M."/>
            <person name="Attardo G.M."/>
            <person name="Benoit J.B."/>
            <person name="Bornberg-Bauer E."/>
            <person name="Tobe S.S."/>
        </authorList>
    </citation>
    <scope>NUCLEOTIDE SEQUENCE</scope>
    <source>
        <strain evidence="2">Stay&amp;Tobe</strain>
    </source>
</reference>
<keyword evidence="3" id="KW-1185">Reference proteome</keyword>
<feature type="non-terminal residue" evidence="2">
    <location>
        <position position="116"/>
    </location>
</feature>
<dbReference type="Proteomes" id="UP001233999">
    <property type="component" value="Unassembled WGS sequence"/>
</dbReference>
<dbReference type="AlphaFoldDB" id="A0AAD7ZUW6"/>
<evidence type="ECO:0000256" key="1">
    <source>
        <dbReference type="SAM" id="MobiDB-lite"/>
    </source>
</evidence>
<gene>
    <name evidence="2" type="ORF">L9F63_028342</name>
</gene>
<proteinExistence type="predicted"/>
<evidence type="ECO:0000313" key="2">
    <source>
        <dbReference type="EMBL" id="KAJ9587085.1"/>
    </source>
</evidence>
<feature type="non-terminal residue" evidence="2">
    <location>
        <position position="1"/>
    </location>
</feature>
<accession>A0AAD7ZUW6</accession>
<dbReference type="EMBL" id="JASPKZ010006692">
    <property type="protein sequence ID" value="KAJ9587085.1"/>
    <property type="molecule type" value="Genomic_DNA"/>
</dbReference>